<evidence type="ECO:0000313" key="1">
    <source>
        <dbReference type="EMBL" id="MFC3833500.1"/>
    </source>
</evidence>
<comment type="caution">
    <text evidence="1">The sequence shown here is derived from an EMBL/GenBank/DDBJ whole genome shotgun (WGS) entry which is preliminary data.</text>
</comment>
<organism evidence="1 2">
    <name type="scientific">Deinococcus rufus</name>
    <dbReference type="NCBI Taxonomy" id="2136097"/>
    <lineage>
        <taxon>Bacteria</taxon>
        <taxon>Thermotogati</taxon>
        <taxon>Deinococcota</taxon>
        <taxon>Deinococci</taxon>
        <taxon>Deinococcales</taxon>
        <taxon>Deinococcaceae</taxon>
        <taxon>Deinococcus</taxon>
    </lineage>
</organism>
<sequence>MTTKDGGLIVDQPLYHGLRWHQPGTTFPPDGVIATDEQLKAYQDGGFLITAKELAKRENPEAFAASSSLEQANATIADLRSQLDTATAQQSGPLDLSAVATLLPGVKTLTDVVREVKALQARASAEPAAPDLSAVTALLPGVTTLADLPSAVQGLQGQLKTLQAVHATTGGTEVPANFLRRGRLAPLGLTTYESLRGKTPDQLNAIEGITLEDAEKILGLVDTHFAAAPTG</sequence>
<keyword evidence="2" id="KW-1185">Reference proteome</keyword>
<evidence type="ECO:0000313" key="2">
    <source>
        <dbReference type="Proteomes" id="UP001595803"/>
    </source>
</evidence>
<dbReference type="EMBL" id="JBHRZG010000011">
    <property type="protein sequence ID" value="MFC3833500.1"/>
    <property type="molecule type" value="Genomic_DNA"/>
</dbReference>
<reference evidence="2" key="1">
    <citation type="journal article" date="2019" name="Int. J. Syst. Evol. Microbiol.">
        <title>The Global Catalogue of Microorganisms (GCM) 10K type strain sequencing project: providing services to taxonomists for standard genome sequencing and annotation.</title>
        <authorList>
            <consortium name="The Broad Institute Genomics Platform"/>
            <consortium name="The Broad Institute Genome Sequencing Center for Infectious Disease"/>
            <person name="Wu L."/>
            <person name="Ma J."/>
        </authorList>
    </citation>
    <scope>NUCLEOTIDE SEQUENCE [LARGE SCALE GENOMIC DNA]</scope>
    <source>
        <strain evidence="2">CCTCC AB 2017081</strain>
    </source>
</reference>
<name>A0ABV7ZB96_9DEIO</name>
<gene>
    <name evidence="1" type="ORF">ACFOSB_11590</name>
</gene>
<dbReference type="RefSeq" id="WP_380102116.1">
    <property type="nucleotide sequence ID" value="NZ_JBHRZG010000011.1"/>
</dbReference>
<protein>
    <submittedName>
        <fullName evidence="1">Uncharacterized protein</fullName>
    </submittedName>
</protein>
<accession>A0ABV7ZB96</accession>
<proteinExistence type="predicted"/>
<dbReference type="Proteomes" id="UP001595803">
    <property type="component" value="Unassembled WGS sequence"/>
</dbReference>